<dbReference type="Proteomes" id="UP000255509">
    <property type="component" value="Unassembled WGS sequence"/>
</dbReference>
<evidence type="ECO:0000313" key="3">
    <source>
        <dbReference type="Proteomes" id="UP000255509"/>
    </source>
</evidence>
<keyword evidence="2" id="KW-0547">Nucleotide-binding</keyword>
<accession>A0A379W622</accession>
<dbReference type="EMBL" id="UGXS01000004">
    <property type="protein sequence ID" value="SUH14702.1"/>
    <property type="molecule type" value="Genomic_DNA"/>
</dbReference>
<dbReference type="InterPro" id="IPR014001">
    <property type="entry name" value="Helicase_ATP-bd"/>
</dbReference>
<dbReference type="GO" id="GO:0005829">
    <property type="term" value="C:cytosol"/>
    <property type="evidence" value="ECO:0007669"/>
    <property type="project" value="TreeGrafter"/>
</dbReference>
<evidence type="ECO:0000313" key="2">
    <source>
        <dbReference type="EMBL" id="SUH14702.1"/>
    </source>
</evidence>
<dbReference type="PANTHER" id="PTHR47396:SF1">
    <property type="entry name" value="ATP-DEPENDENT HELICASE IRC3-RELATED"/>
    <property type="match status" value="1"/>
</dbReference>
<gene>
    <name evidence="2" type="primary">yejH_3</name>
    <name evidence="2" type="ORF">NCTC8258_02396</name>
</gene>
<dbReference type="AlphaFoldDB" id="A0A379W622"/>
<dbReference type="InterPro" id="IPR006935">
    <property type="entry name" value="Helicase/UvrB_N"/>
</dbReference>
<dbReference type="Pfam" id="PF04851">
    <property type="entry name" value="ResIII"/>
    <property type="match status" value="1"/>
</dbReference>
<dbReference type="GO" id="GO:0003677">
    <property type="term" value="F:DNA binding"/>
    <property type="evidence" value="ECO:0007669"/>
    <property type="project" value="InterPro"/>
</dbReference>
<dbReference type="PANTHER" id="PTHR47396">
    <property type="entry name" value="TYPE I RESTRICTION ENZYME ECOKI R PROTEIN"/>
    <property type="match status" value="1"/>
</dbReference>
<proteinExistence type="predicted"/>
<dbReference type="InterPro" id="IPR050742">
    <property type="entry name" value="Helicase_Restrict-Modif_Enz"/>
</dbReference>
<name>A0A379W622_SALET</name>
<dbReference type="SMART" id="SM00487">
    <property type="entry name" value="DEXDc"/>
    <property type="match status" value="1"/>
</dbReference>
<keyword evidence="2" id="KW-0067">ATP-binding</keyword>
<dbReference type="Gene3D" id="3.40.50.300">
    <property type="entry name" value="P-loop containing nucleotide triphosphate hydrolases"/>
    <property type="match status" value="1"/>
</dbReference>
<keyword evidence="2" id="KW-0347">Helicase</keyword>
<protein>
    <submittedName>
        <fullName evidence="2">Helicase</fullName>
    </submittedName>
</protein>
<reference evidence="2 3" key="1">
    <citation type="submission" date="2018-06" db="EMBL/GenBank/DDBJ databases">
        <authorList>
            <consortium name="Pathogen Informatics"/>
            <person name="Doyle S."/>
        </authorList>
    </citation>
    <scope>NUCLEOTIDE SEQUENCE [LARGE SCALE GENOMIC DNA]</scope>
    <source>
        <strain evidence="2 3">NCTC8258</strain>
    </source>
</reference>
<feature type="domain" description="Helicase ATP-binding" evidence="1">
    <location>
        <begin position="18"/>
        <end position="171"/>
    </location>
</feature>
<keyword evidence="2" id="KW-0378">Hydrolase</keyword>
<dbReference type="GO" id="GO:0004386">
    <property type="term" value="F:helicase activity"/>
    <property type="evidence" value="ECO:0007669"/>
    <property type="project" value="UniProtKB-KW"/>
</dbReference>
<dbReference type="GO" id="GO:0016787">
    <property type="term" value="F:hydrolase activity"/>
    <property type="evidence" value="ECO:0007669"/>
    <property type="project" value="InterPro"/>
</dbReference>
<dbReference type="GO" id="GO:0005524">
    <property type="term" value="F:ATP binding"/>
    <property type="evidence" value="ECO:0007669"/>
    <property type="project" value="InterPro"/>
</dbReference>
<sequence>MIFTLRPYQQEAVDATLSHFRRHRTPAVIVLPTGAGKSLVIAELARVARGRVLVLAHVKELVAQNHAKYCALGLEADIFAAGLKRKESQGKVVFGSVQSVARNLDAFQEEFSLLIVDECHRIGDDEDSQYQQILTHLSKVNPHLRLLGLTATPFRLGKGWIYQFHYHGMVRGNDNALFRDCIYELPLRYMIKHGYLDAA</sequence>
<dbReference type="FunFam" id="3.40.50.300:FF:000794">
    <property type="entry name" value="ATP-dependent RNA helicase"/>
    <property type="match status" value="1"/>
</dbReference>
<dbReference type="SUPFAM" id="SSF52540">
    <property type="entry name" value="P-loop containing nucleoside triphosphate hydrolases"/>
    <property type="match status" value="1"/>
</dbReference>
<dbReference type="InterPro" id="IPR027417">
    <property type="entry name" value="P-loop_NTPase"/>
</dbReference>
<organism evidence="2 3">
    <name type="scientific">Salmonella enterica I</name>
    <dbReference type="NCBI Taxonomy" id="59201"/>
    <lineage>
        <taxon>Bacteria</taxon>
        <taxon>Pseudomonadati</taxon>
        <taxon>Pseudomonadota</taxon>
        <taxon>Gammaproteobacteria</taxon>
        <taxon>Enterobacterales</taxon>
        <taxon>Enterobacteriaceae</taxon>
        <taxon>Salmonella</taxon>
    </lineage>
</organism>
<evidence type="ECO:0000259" key="1">
    <source>
        <dbReference type="PROSITE" id="PS51192"/>
    </source>
</evidence>
<dbReference type="PROSITE" id="PS51192">
    <property type="entry name" value="HELICASE_ATP_BIND_1"/>
    <property type="match status" value="1"/>
</dbReference>